<keyword evidence="3 6" id="KW-0732">Signal</keyword>
<evidence type="ECO:0000256" key="2">
    <source>
        <dbReference type="ARBA" id="ARBA00006275"/>
    </source>
</evidence>
<proteinExistence type="inferred from homology"/>
<dbReference type="InterPro" id="IPR012944">
    <property type="entry name" value="SusD_RagB_dom"/>
</dbReference>
<keyword evidence="4" id="KW-0472">Membrane</keyword>
<sequence length="553" mass="62369">MNTMKKIILSIAILAASILLTCCNKLNLRPESEISDNDYWNGEPDLINACNRLYETLQANWLDNRGDDNIGTGANQTSNGSWTIQNTSDDWSFRYRDIRTANNILEKAGKANVSDLVRNRYFAEARFFRAYSYFLLVQKYGDVPLILHTLDLNSEELTMPRTPRADVMKAIYEDLDYAYAWLPGRDNLDAKQWGRVMKGTAMGIKARIALYEGTREKFRGETGWEAHLQTAIAAAQLVTMQGHALFANYEKLFLKDGEGPTNKENIFVKIYGISNTNIILGHTFSRDLEQGKNAVTRNLLRQYLYTDGLPAFNTDNTPVATPSPLFVPEANETAYNTIFENRDPRLATLAFKKGDSAYKGPWQPTLTTGTRTGFASKKGFSLEDWTVSNGGVTDRILMRYAEVLLILAEAKFELTETISDGDLDLTVNALRTRAGMPVKLTNAFVTANNLSMRDEIRRERTVELALEGFRYDDLIRWKTAETVLPKEILGAKYIAGDWSGTNVNTLKLNSDKVIISEPANTRKFQANRDYLYPVPVNEITTSGNNVTQNPNWQ</sequence>
<dbReference type="Gene3D" id="1.25.40.390">
    <property type="match status" value="1"/>
</dbReference>
<dbReference type="STRING" id="354355.SAMN05660816_03195"/>
<accession>A0A1V9EA65</accession>
<evidence type="ECO:0000256" key="3">
    <source>
        <dbReference type="ARBA" id="ARBA00022729"/>
    </source>
</evidence>
<feature type="domain" description="SusD-like N-terminal" evidence="8">
    <location>
        <begin position="76"/>
        <end position="209"/>
    </location>
</feature>
<evidence type="ECO:0000313" key="9">
    <source>
        <dbReference type="EMBL" id="OQP42989.1"/>
    </source>
</evidence>
<dbReference type="SUPFAM" id="SSF48452">
    <property type="entry name" value="TPR-like"/>
    <property type="match status" value="1"/>
</dbReference>
<evidence type="ECO:0000256" key="6">
    <source>
        <dbReference type="SAM" id="SignalP"/>
    </source>
</evidence>
<dbReference type="Pfam" id="PF14322">
    <property type="entry name" value="SusD-like_3"/>
    <property type="match status" value="1"/>
</dbReference>
<dbReference type="InterPro" id="IPR011990">
    <property type="entry name" value="TPR-like_helical_dom_sf"/>
</dbReference>
<evidence type="ECO:0000256" key="1">
    <source>
        <dbReference type="ARBA" id="ARBA00004442"/>
    </source>
</evidence>
<keyword evidence="5" id="KW-0998">Cell outer membrane</keyword>
<protein>
    <submittedName>
        <fullName evidence="9">Carbohydrate-binding protein SusD</fullName>
    </submittedName>
</protein>
<comment type="caution">
    <text evidence="9">The sequence shown here is derived from an EMBL/GenBank/DDBJ whole genome shotgun (WGS) entry which is preliminary data.</text>
</comment>
<gene>
    <name evidence="9" type="ORF">A4H97_12635</name>
</gene>
<evidence type="ECO:0000256" key="4">
    <source>
        <dbReference type="ARBA" id="ARBA00023136"/>
    </source>
</evidence>
<evidence type="ECO:0000259" key="8">
    <source>
        <dbReference type="Pfam" id="PF14322"/>
    </source>
</evidence>
<comment type="subcellular location">
    <subcellularLocation>
        <location evidence="1">Cell outer membrane</location>
    </subcellularLocation>
</comment>
<dbReference type="GO" id="GO:0009279">
    <property type="term" value="C:cell outer membrane"/>
    <property type="evidence" value="ECO:0007669"/>
    <property type="project" value="UniProtKB-SubCell"/>
</dbReference>
<evidence type="ECO:0000256" key="5">
    <source>
        <dbReference type="ARBA" id="ARBA00023237"/>
    </source>
</evidence>
<name>A0A1V9EA65_9BACT</name>
<evidence type="ECO:0000259" key="7">
    <source>
        <dbReference type="Pfam" id="PF07980"/>
    </source>
</evidence>
<dbReference type="Proteomes" id="UP000192610">
    <property type="component" value="Unassembled WGS sequence"/>
</dbReference>
<feature type="domain" description="RagB/SusD" evidence="7">
    <location>
        <begin position="292"/>
        <end position="552"/>
    </location>
</feature>
<dbReference type="AlphaFoldDB" id="A0A1V9EA65"/>
<feature type="signal peptide" evidence="6">
    <location>
        <begin position="1"/>
        <end position="21"/>
    </location>
</feature>
<evidence type="ECO:0000313" key="10">
    <source>
        <dbReference type="Proteomes" id="UP000192610"/>
    </source>
</evidence>
<organism evidence="9 10">
    <name type="scientific">Niastella yeongjuensis</name>
    <dbReference type="NCBI Taxonomy" id="354355"/>
    <lineage>
        <taxon>Bacteria</taxon>
        <taxon>Pseudomonadati</taxon>
        <taxon>Bacteroidota</taxon>
        <taxon>Chitinophagia</taxon>
        <taxon>Chitinophagales</taxon>
        <taxon>Chitinophagaceae</taxon>
        <taxon>Niastella</taxon>
    </lineage>
</organism>
<dbReference type="Pfam" id="PF07980">
    <property type="entry name" value="SusD_RagB"/>
    <property type="match status" value="1"/>
</dbReference>
<dbReference type="EMBL" id="LVXG01000056">
    <property type="protein sequence ID" value="OQP42989.1"/>
    <property type="molecule type" value="Genomic_DNA"/>
</dbReference>
<comment type="similarity">
    <text evidence="2">Belongs to the SusD family.</text>
</comment>
<dbReference type="InterPro" id="IPR033985">
    <property type="entry name" value="SusD-like_N"/>
</dbReference>
<feature type="chain" id="PRO_5012845280" evidence="6">
    <location>
        <begin position="22"/>
        <end position="553"/>
    </location>
</feature>
<dbReference type="OrthoDB" id="5694214at2"/>
<reference evidence="10" key="1">
    <citation type="submission" date="2016-04" db="EMBL/GenBank/DDBJ databases">
        <authorList>
            <person name="Chen L."/>
            <person name="Zhuang W."/>
            <person name="Wang G."/>
        </authorList>
    </citation>
    <scope>NUCLEOTIDE SEQUENCE [LARGE SCALE GENOMIC DNA]</scope>
    <source>
        <strain evidence="10">17621</strain>
    </source>
</reference>
<keyword evidence="10" id="KW-1185">Reference proteome</keyword>